<evidence type="ECO:0000313" key="3">
    <source>
        <dbReference type="Proteomes" id="UP000078343"/>
    </source>
</evidence>
<dbReference type="AlphaFoldDB" id="A0A178ZQ64"/>
<feature type="region of interest" description="Disordered" evidence="1">
    <location>
        <begin position="1"/>
        <end position="116"/>
    </location>
</feature>
<dbReference type="OrthoDB" id="4132874at2759"/>
<accession>A0A178ZQ64</accession>
<reference evidence="2 3" key="1">
    <citation type="submission" date="2016-04" db="EMBL/GenBank/DDBJ databases">
        <title>Draft genome of Fonsecaea erecta CBS 125763.</title>
        <authorList>
            <person name="Weiss V.A."/>
            <person name="Vicente V.A."/>
            <person name="Raittz R.T."/>
            <person name="Moreno L.F."/>
            <person name="De Souza E.M."/>
            <person name="Pedrosa F.O."/>
            <person name="Steffens M.B."/>
            <person name="Faoro H."/>
            <person name="Tadra-Sfeir M.Z."/>
            <person name="Najafzadeh M.J."/>
            <person name="Felipe M.S."/>
            <person name="Teixeira M."/>
            <person name="Sun J."/>
            <person name="Xi L."/>
            <person name="Gomes R."/>
            <person name="De Azevedo C.M."/>
            <person name="Salgado C.G."/>
            <person name="Da Silva M.B."/>
            <person name="Nascimento M.F."/>
            <person name="Queiroz-Telles F."/>
            <person name="Attili D.S."/>
            <person name="Gorbushina A."/>
        </authorList>
    </citation>
    <scope>NUCLEOTIDE SEQUENCE [LARGE SCALE GENOMIC DNA]</scope>
    <source>
        <strain evidence="2 3">CBS 125763</strain>
    </source>
</reference>
<name>A0A178ZQ64_9EURO</name>
<dbReference type="GeneID" id="30008322"/>
<feature type="compositionally biased region" description="Polar residues" evidence="1">
    <location>
        <begin position="68"/>
        <end position="77"/>
    </location>
</feature>
<feature type="compositionally biased region" description="Basic and acidic residues" evidence="1">
    <location>
        <begin position="91"/>
        <end position="116"/>
    </location>
</feature>
<sequence>MTDPKGGHSTQFDPTSLDANQHGIAQNTIDEQKSNYGAKTAVDRDIGGKMPSSNVSTGGAYGLPEISSGGQSLSDSVNEALKGRAGMAQDKAQRIDESVKVGKDEDLHDKAAAKQP</sequence>
<keyword evidence="3" id="KW-1185">Reference proteome</keyword>
<dbReference type="Proteomes" id="UP000078343">
    <property type="component" value="Unassembled WGS sequence"/>
</dbReference>
<comment type="caution">
    <text evidence="2">The sequence shown here is derived from an EMBL/GenBank/DDBJ whole genome shotgun (WGS) entry which is preliminary data.</text>
</comment>
<dbReference type="RefSeq" id="XP_018695317.1">
    <property type="nucleotide sequence ID" value="XM_018835667.1"/>
</dbReference>
<organism evidence="2 3">
    <name type="scientific">Fonsecaea erecta</name>
    <dbReference type="NCBI Taxonomy" id="1367422"/>
    <lineage>
        <taxon>Eukaryota</taxon>
        <taxon>Fungi</taxon>
        <taxon>Dikarya</taxon>
        <taxon>Ascomycota</taxon>
        <taxon>Pezizomycotina</taxon>
        <taxon>Eurotiomycetes</taxon>
        <taxon>Chaetothyriomycetidae</taxon>
        <taxon>Chaetothyriales</taxon>
        <taxon>Herpotrichiellaceae</taxon>
        <taxon>Fonsecaea</taxon>
    </lineage>
</organism>
<evidence type="ECO:0000313" key="2">
    <source>
        <dbReference type="EMBL" id="OAP61950.1"/>
    </source>
</evidence>
<proteinExistence type="predicted"/>
<feature type="compositionally biased region" description="Polar residues" evidence="1">
    <location>
        <begin position="8"/>
        <end position="37"/>
    </location>
</feature>
<evidence type="ECO:0000256" key="1">
    <source>
        <dbReference type="SAM" id="MobiDB-lite"/>
    </source>
</evidence>
<gene>
    <name evidence="2" type="ORF">AYL99_04153</name>
</gene>
<protein>
    <submittedName>
        <fullName evidence="2">Uncharacterized protein</fullName>
    </submittedName>
</protein>
<dbReference type="EMBL" id="LVYI01000003">
    <property type="protein sequence ID" value="OAP61950.1"/>
    <property type="molecule type" value="Genomic_DNA"/>
</dbReference>